<feature type="domain" description="Methyltransferase type 11" evidence="1">
    <location>
        <begin position="65"/>
        <end position="114"/>
    </location>
</feature>
<name>A0A9X3S500_9ACTN</name>
<protein>
    <submittedName>
        <fullName evidence="2">Class I SAM-dependent methyltransferase</fullName>
    </submittedName>
</protein>
<dbReference type="InterPro" id="IPR013216">
    <property type="entry name" value="Methyltransf_11"/>
</dbReference>
<dbReference type="Gene3D" id="3.40.50.150">
    <property type="entry name" value="Vaccinia Virus protein VP39"/>
    <property type="match status" value="1"/>
</dbReference>
<evidence type="ECO:0000313" key="3">
    <source>
        <dbReference type="Proteomes" id="UP001149140"/>
    </source>
</evidence>
<organism evidence="2 3">
    <name type="scientific">Solirubrobacter ginsenosidimutans</name>
    <dbReference type="NCBI Taxonomy" id="490573"/>
    <lineage>
        <taxon>Bacteria</taxon>
        <taxon>Bacillati</taxon>
        <taxon>Actinomycetota</taxon>
        <taxon>Thermoleophilia</taxon>
        <taxon>Solirubrobacterales</taxon>
        <taxon>Solirubrobacteraceae</taxon>
        <taxon>Solirubrobacter</taxon>
    </lineage>
</organism>
<dbReference type="EMBL" id="JAPDOD010000026">
    <property type="protein sequence ID" value="MDA0163636.1"/>
    <property type="molecule type" value="Genomic_DNA"/>
</dbReference>
<dbReference type="PANTHER" id="PTHR43036:SF2">
    <property type="entry name" value="OS04G0481300 PROTEIN"/>
    <property type="match status" value="1"/>
</dbReference>
<dbReference type="CDD" id="cd02440">
    <property type="entry name" value="AdoMet_MTases"/>
    <property type="match status" value="1"/>
</dbReference>
<accession>A0A9X3S500</accession>
<gene>
    <name evidence="2" type="ORF">OM076_25405</name>
</gene>
<evidence type="ECO:0000259" key="1">
    <source>
        <dbReference type="Pfam" id="PF08241"/>
    </source>
</evidence>
<evidence type="ECO:0000313" key="2">
    <source>
        <dbReference type="EMBL" id="MDA0163636.1"/>
    </source>
</evidence>
<keyword evidence="3" id="KW-1185">Reference proteome</keyword>
<dbReference type="GO" id="GO:0032259">
    <property type="term" value="P:methylation"/>
    <property type="evidence" value="ECO:0007669"/>
    <property type="project" value="UniProtKB-KW"/>
</dbReference>
<dbReference type="PANTHER" id="PTHR43036">
    <property type="entry name" value="OSJNBB0011N17.9 PROTEIN"/>
    <property type="match status" value="1"/>
</dbReference>
<keyword evidence="2" id="KW-0489">Methyltransferase</keyword>
<keyword evidence="2" id="KW-0808">Transferase</keyword>
<dbReference type="Proteomes" id="UP001149140">
    <property type="component" value="Unassembled WGS sequence"/>
</dbReference>
<dbReference type="InterPro" id="IPR029063">
    <property type="entry name" value="SAM-dependent_MTases_sf"/>
</dbReference>
<comment type="caution">
    <text evidence="2">The sequence shown here is derived from an EMBL/GenBank/DDBJ whole genome shotgun (WGS) entry which is preliminary data.</text>
</comment>
<dbReference type="RefSeq" id="WP_270042881.1">
    <property type="nucleotide sequence ID" value="NZ_JAPDOD010000026.1"/>
</dbReference>
<reference evidence="2" key="1">
    <citation type="submission" date="2022-10" db="EMBL/GenBank/DDBJ databases">
        <title>The WGS of Solirubrobacter ginsenosidimutans DSM 21036.</title>
        <authorList>
            <person name="Jiang Z."/>
        </authorList>
    </citation>
    <scope>NUCLEOTIDE SEQUENCE</scope>
    <source>
        <strain evidence="2">DSM 21036</strain>
    </source>
</reference>
<proteinExistence type="predicted"/>
<dbReference type="AlphaFoldDB" id="A0A9X3S500"/>
<dbReference type="Pfam" id="PF08241">
    <property type="entry name" value="Methyltransf_11"/>
    <property type="match status" value="1"/>
</dbReference>
<sequence length="178" mass="19000">MTADFPAGFFETVPTGQAGAAGLDDAAVAAIRDLYSDLGIDGRVLDLCGAGLDQFDVPPDELVVFDGDPNEPLSYGDDAFDDVLCTGGVGTFTHPRDTFADVARILRPGGRFVCTFTTLLFTEEAVRGWVSTDDAGRVRIVRAYFSLAPAFGPAESDLRTSLSGTGDRLWAVWAAKRR</sequence>
<dbReference type="GO" id="GO:0008757">
    <property type="term" value="F:S-adenosylmethionine-dependent methyltransferase activity"/>
    <property type="evidence" value="ECO:0007669"/>
    <property type="project" value="InterPro"/>
</dbReference>
<dbReference type="SUPFAM" id="SSF53335">
    <property type="entry name" value="S-adenosyl-L-methionine-dependent methyltransferases"/>
    <property type="match status" value="1"/>
</dbReference>